<dbReference type="SUPFAM" id="SSF50156">
    <property type="entry name" value="PDZ domain-like"/>
    <property type="match status" value="1"/>
</dbReference>
<evidence type="ECO:0000313" key="3">
    <source>
        <dbReference type="EMBL" id="QHL87123.1"/>
    </source>
</evidence>
<protein>
    <submittedName>
        <fullName evidence="3">PDZ domain-containing protein</fullName>
    </submittedName>
</protein>
<gene>
    <name evidence="3" type="ORF">GU926_06640</name>
</gene>
<dbReference type="AlphaFoldDB" id="A0A6P1P0Z3"/>
<organism evidence="3 4">
    <name type="scientific">Nibribacter ruber</name>
    <dbReference type="NCBI Taxonomy" id="2698458"/>
    <lineage>
        <taxon>Bacteria</taxon>
        <taxon>Pseudomonadati</taxon>
        <taxon>Bacteroidota</taxon>
        <taxon>Cytophagia</taxon>
        <taxon>Cytophagales</taxon>
        <taxon>Hymenobacteraceae</taxon>
        <taxon>Nibribacter</taxon>
    </lineage>
</organism>
<proteinExistence type="predicted"/>
<dbReference type="InterPro" id="IPR041489">
    <property type="entry name" value="PDZ_6"/>
</dbReference>
<reference evidence="3 4" key="1">
    <citation type="submission" date="2020-01" db="EMBL/GenBank/DDBJ databases">
        <authorList>
            <person name="Kim M."/>
        </authorList>
    </citation>
    <scope>NUCLEOTIDE SEQUENCE [LARGE SCALE GENOMIC DNA]</scope>
    <source>
        <strain evidence="3 4">BT10</strain>
    </source>
</reference>
<feature type="signal peptide" evidence="1">
    <location>
        <begin position="1"/>
        <end position="20"/>
    </location>
</feature>
<dbReference type="Gene3D" id="2.30.42.10">
    <property type="match status" value="1"/>
</dbReference>
<keyword evidence="4" id="KW-1185">Reference proteome</keyword>
<accession>A0A6P1P0Z3</accession>
<evidence type="ECO:0000313" key="4">
    <source>
        <dbReference type="Proteomes" id="UP000464214"/>
    </source>
</evidence>
<dbReference type="InterPro" id="IPR021109">
    <property type="entry name" value="Peptidase_aspartic_dom_sf"/>
</dbReference>
<keyword evidence="1" id="KW-0732">Signal</keyword>
<evidence type="ECO:0000256" key="1">
    <source>
        <dbReference type="SAM" id="SignalP"/>
    </source>
</evidence>
<dbReference type="InterPro" id="IPR001478">
    <property type="entry name" value="PDZ"/>
</dbReference>
<sequence>MRLRHFWILWFLLTTTAAFAQQVEVEEFKFPASKNFVKIPFKLVHNLVVIPVNINNSKPLNFVVDTGVETSLLTQLGKFDSITLNNVRPLSLRGLGKGEGIKAMNSSGNRIHFSGIEAKGQQMLVLMENIFSLSTRLGVEIHGIIGYSLFKNFVVEIDYQNRVLTLFKPGTYPKKRLKKASRVPIFIEDAKPYVKAVITSEDGIKHPIRLVIDSGLSTTMLLYLPSIAALKIPQPNIEAYLGRGLNGEIHGRIGRVESLQLGSFLLKRPPASFPDSISIQHALNLKNRNGNLGADILQRFKVVMDYQNGQMFLTQNYKYGSPFYFNLSGLEIVTPIPGLNYYTVSDVLPNSASSKAGLIKGDALLTIDGVNCATKSLEEILSLFQSKPGRKLKLQVKRDSATIKTTLYLSDVI</sequence>
<feature type="domain" description="PDZ" evidence="2">
    <location>
        <begin position="321"/>
        <end position="400"/>
    </location>
</feature>
<dbReference type="EMBL" id="CP047897">
    <property type="protein sequence ID" value="QHL87123.1"/>
    <property type="molecule type" value="Genomic_DNA"/>
</dbReference>
<dbReference type="InterPro" id="IPR036034">
    <property type="entry name" value="PDZ_sf"/>
</dbReference>
<name>A0A6P1P0Z3_9BACT</name>
<feature type="chain" id="PRO_5026687667" evidence="1">
    <location>
        <begin position="21"/>
        <end position="413"/>
    </location>
</feature>
<dbReference type="Gene3D" id="2.40.70.10">
    <property type="entry name" value="Acid Proteases"/>
    <property type="match status" value="2"/>
</dbReference>
<dbReference type="Proteomes" id="UP000464214">
    <property type="component" value="Chromosome"/>
</dbReference>
<dbReference type="Pfam" id="PF13650">
    <property type="entry name" value="Asp_protease_2"/>
    <property type="match status" value="2"/>
</dbReference>
<dbReference type="Pfam" id="PF17820">
    <property type="entry name" value="PDZ_6"/>
    <property type="match status" value="1"/>
</dbReference>
<dbReference type="SMART" id="SM00228">
    <property type="entry name" value="PDZ"/>
    <property type="match status" value="1"/>
</dbReference>
<dbReference type="RefSeq" id="WP_160690218.1">
    <property type="nucleotide sequence ID" value="NZ_CP047897.1"/>
</dbReference>
<evidence type="ECO:0000259" key="2">
    <source>
        <dbReference type="SMART" id="SM00228"/>
    </source>
</evidence>
<dbReference type="KEGG" id="nib:GU926_06640"/>